<keyword evidence="5" id="KW-1185">Reference proteome</keyword>
<dbReference type="EMBL" id="LVYD01000072">
    <property type="protein sequence ID" value="OQP59866.1"/>
    <property type="molecule type" value="Genomic_DNA"/>
</dbReference>
<dbReference type="GO" id="GO:0016491">
    <property type="term" value="F:oxidoreductase activity"/>
    <property type="evidence" value="ECO:0007669"/>
    <property type="project" value="UniProtKB-KW"/>
</dbReference>
<dbReference type="InterPro" id="IPR002347">
    <property type="entry name" value="SDR_fam"/>
</dbReference>
<evidence type="ECO:0000313" key="5">
    <source>
        <dbReference type="Proteomes" id="UP000192796"/>
    </source>
</evidence>
<dbReference type="PANTHER" id="PTHR44196">
    <property type="entry name" value="DEHYDROGENASE/REDUCTASE SDR FAMILY MEMBER 7B"/>
    <property type="match status" value="1"/>
</dbReference>
<evidence type="ECO:0000256" key="2">
    <source>
        <dbReference type="ARBA" id="ARBA00023002"/>
    </source>
</evidence>
<protein>
    <recommendedName>
        <fullName evidence="6">Short-chain dehydrogenase</fullName>
    </recommendedName>
</protein>
<keyword evidence="2" id="KW-0560">Oxidoreductase</keyword>
<dbReference type="Pfam" id="PF00106">
    <property type="entry name" value="adh_short"/>
    <property type="match status" value="1"/>
</dbReference>
<evidence type="ECO:0000256" key="1">
    <source>
        <dbReference type="ARBA" id="ARBA00006484"/>
    </source>
</evidence>
<sequence>MNIENKTILITGGATGIGFSIAKKLSGKGNQLILAGRREDKLKEAVAQLPGTSYVVADITNEADVENLVKQVKSKFGGLDILVNNAGVVTAYPLDSENGVYEKAKFEMDLNYLSVVRLTEKLLPFLKASKEAAIINIESIVSYLPATVIATYSATKAALHSYSQALRLVLQRTHPHVKLFEVFPPFVDTDMTKDFTAEKLSPDEVAQDIFNALQKNEYAVRPGRTKEVYFSFLQAPEATLNQFNGVGA</sequence>
<dbReference type="PRINTS" id="PR00081">
    <property type="entry name" value="GDHRDH"/>
</dbReference>
<dbReference type="PRINTS" id="PR00080">
    <property type="entry name" value="SDRFAMILY"/>
</dbReference>
<name>A0A1V9FNN8_9BACT</name>
<evidence type="ECO:0000313" key="4">
    <source>
        <dbReference type="EMBL" id="OQP59866.1"/>
    </source>
</evidence>
<dbReference type="PANTHER" id="PTHR44196:SF1">
    <property type="entry name" value="DEHYDROGENASE_REDUCTASE SDR FAMILY MEMBER 7B"/>
    <property type="match status" value="1"/>
</dbReference>
<evidence type="ECO:0008006" key="6">
    <source>
        <dbReference type="Google" id="ProtNLM"/>
    </source>
</evidence>
<gene>
    <name evidence="4" type="ORF">A3860_35725</name>
</gene>
<organism evidence="4 5">
    <name type="scientific">Niastella vici</name>
    <dbReference type="NCBI Taxonomy" id="1703345"/>
    <lineage>
        <taxon>Bacteria</taxon>
        <taxon>Pseudomonadati</taxon>
        <taxon>Bacteroidota</taxon>
        <taxon>Chitinophagia</taxon>
        <taxon>Chitinophagales</taxon>
        <taxon>Chitinophagaceae</taxon>
        <taxon>Niastella</taxon>
    </lineage>
</organism>
<dbReference type="OrthoDB" id="9810734at2"/>
<dbReference type="InterPro" id="IPR020904">
    <property type="entry name" value="Sc_DH/Rdtase_CS"/>
</dbReference>
<reference evidence="4 5" key="1">
    <citation type="submission" date="2016-03" db="EMBL/GenBank/DDBJ databases">
        <title>Niastella vici sp. nov., isolated from farmland soil.</title>
        <authorList>
            <person name="Chen L."/>
            <person name="Wang D."/>
            <person name="Yang S."/>
            <person name="Wang G."/>
        </authorList>
    </citation>
    <scope>NUCLEOTIDE SEQUENCE [LARGE SCALE GENOMIC DNA]</scope>
    <source>
        <strain evidence="4 5">DJ57</strain>
    </source>
</reference>
<dbReference type="SUPFAM" id="SSF51735">
    <property type="entry name" value="NAD(P)-binding Rossmann-fold domains"/>
    <property type="match status" value="1"/>
</dbReference>
<accession>A0A1V9FNN8</accession>
<comment type="similarity">
    <text evidence="1 3">Belongs to the short-chain dehydrogenases/reductases (SDR) family.</text>
</comment>
<dbReference type="RefSeq" id="WP_081153969.1">
    <property type="nucleotide sequence ID" value="NZ_LVYD01000072.1"/>
</dbReference>
<comment type="caution">
    <text evidence="4">The sequence shown here is derived from an EMBL/GenBank/DDBJ whole genome shotgun (WGS) entry which is preliminary data.</text>
</comment>
<dbReference type="GO" id="GO:0016020">
    <property type="term" value="C:membrane"/>
    <property type="evidence" value="ECO:0007669"/>
    <property type="project" value="TreeGrafter"/>
</dbReference>
<proteinExistence type="inferred from homology"/>
<dbReference type="Proteomes" id="UP000192796">
    <property type="component" value="Unassembled WGS sequence"/>
</dbReference>
<evidence type="ECO:0000256" key="3">
    <source>
        <dbReference type="RuleBase" id="RU000363"/>
    </source>
</evidence>
<dbReference type="InterPro" id="IPR036291">
    <property type="entry name" value="NAD(P)-bd_dom_sf"/>
</dbReference>
<dbReference type="Gene3D" id="3.40.50.720">
    <property type="entry name" value="NAD(P)-binding Rossmann-like Domain"/>
    <property type="match status" value="1"/>
</dbReference>
<dbReference type="AlphaFoldDB" id="A0A1V9FNN8"/>
<dbReference type="PROSITE" id="PS00061">
    <property type="entry name" value="ADH_SHORT"/>
    <property type="match status" value="1"/>
</dbReference>
<dbReference type="STRING" id="1703345.A3860_35725"/>